<dbReference type="Proteomes" id="UP000287609">
    <property type="component" value="Unassembled WGS sequence"/>
</dbReference>
<dbReference type="PANTHER" id="PTHR30146">
    <property type="entry name" value="LACI-RELATED TRANSCRIPTIONAL REPRESSOR"/>
    <property type="match status" value="1"/>
</dbReference>
<evidence type="ECO:0000313" key="7">
    <source>
        <dbReference type="Proteomes" id="UP000287609"/>
    </source>
</evidence>
<dbReference type="AlphaFoldDB" id="A0A430FPT0"/>
<gene>
    <name evidence="6" type="ORF">D2E26_0879</name>
</gene>
<dbReference type="SMART" id="SM00354">
    <property type="entry name" value="HTH_LACI"/>
    <property type="match status" value="1"/>
</dbReference>
<dbReference type="InterPro" id="IPR001761">
    <property type="entry name" value="Peripla_BP/Lac1_sug-bd_dom"/>
</dbReference>
<evidence type="ECO:0000256" key="1">
    <source>
        <dbReference type="ARBA" id="ARBA00022491"/>
    </source>
</evidence>
<dbReference type="PANTHER" id="PTHR30146:SF95">
    <property type="entry name" value="RIBOSE OPERON REPRESSOR"/>
    <property type="match status" value="1"/>
</dbReference>
<sequence length="373" mass="40559">MLWLSQVPCAYDEIVEKHMVGIRDVARKAGVSTSSVSLVINGTGYVSEQMRRKVEQAMSDLHYVPNALGRNLSQNRTNIVGIIVPTVRHPFFARLTAHLENVLANHGMKTMLCSTIDAATSEAEYVDMLRCRMMDGIIMGSHTEHDQTYWSSIQRPVVGFDRVLGPGIAAVNSDHLQGGNLIADLLIATGTRHVVMIGGPRQQFHDLEPDDDDAETNGKVTTFPTTQYYVQLGRRFQEPGIQHDYIDAGEVDDLAGYSYAVTSVFDDIAAGSGRYADVDAIVSSDVGASIAVQRAFACGIRIPEQVQIIAYDGTSQVDLAGMHIAAVQQDFDGLADGLVSRICSLIDGQPVEDGLIPVIWKPGQTVRTANIDV</sequence>
<organism evidence="6 7">
    <name type="scientific">Bifidobacterium dolichotidis</name>
    <dbReference type="NCBI Taxonomy" id="2306976"/>
    <lineage>
        <taxon>Bacteria</taxon>
        <taxon>Bacillati</taxon>
        <taxon>Actinomycetota</taxon>
        <taxon>Actinomycetes</taxon>
        <taxon>Bifidobacteriales</taxon>
        <taxon>Bifidobacteriaceae</taxon>
        <taxon>Bifidobacterium</taxon>
    </lineage>
</organism>
<evidence type="ECO:0000256" key="2">
    <source>
        <dbReference type="ARBA" id="ARBA00023015"/>
    </source>
</evidence>
<evidence type="ECO:0000313" key="6">
    <source>
        <dbReference type="EMBL" id="RSX54825.1"/>
    </source>
</evidence>
<proteinExistence type="predicted"/>
<dbReference type="Gene3D" id="1.10.260.40">
    <property type="entry name" value="lambda repressor-like DNA-binding domains"/>
    <property type="match status" value="1"/>
</dbReference>
<dbReference type="InterPro" id="IPR000843">
    <property type="entry name" value="HTH_LacI"/>
</dbReference>
<dbReference type="SUPFAM" id="SSF53822">
    <property type="entry name" value="Periplasmic binding protein-like I"/>
    <property type="match status" value="1"/>
</dbReference>
<dbReference type="Pfam" id="PF13377">
    <property type="entry name" value="Peripla_BP_3"/>
    <property type="match status" value="1"/>
</dbReference>
<evidence type="ECO:0000256" key="4">
    <source>
        <dbReference type="ARBA" id="ARBA00023163"/>
    </source>
</evidence>
<dbReference type="CDD" id="cd01392">
    <property type="entry name" value="HTH_LacI"/>
    <property type="match status" value="1"/>
</dbReference>
<reference evidence="6 7" key="1">
    <citation type="submission" date="2018-09" db="EMBL/GenBank/DDBJ databases">
        <title>Characterization of the phylogenetic diversity of five novel species belonging to the genus Bifidobacterium.</title>
        <authorList>
            <person name="Lugli G.A."/>
            <person name="Duranti S."/>
            <person name="Milani C."/>
        </authorList>
    </citation>
    <scope>NUCLEOTIDE SEQUENCE [LARGE SCALE GENOMIC DNA]</scope>
    <source>
        <strain evidence="6 7">2036B</strain>
    </source>
</reference>
<feature type="domain" description="HTH lacI-type" evidence="5">
    <location>
        <begin position="20"/>
        <end position="74"/>
    </location>
</feature>
<keyword evidence="2" id="KW-0805">Transcription regulation</keyword>
<name>A0A430FPT0_9BIFI</name>
<dbReference type="EMBL" id="QXGM01000002">
    <property type="protein sequence ID" value="RSX54825.1"/>
    <property type="molecule type" value="Genomic_DNA"/>
</dbReference>
<dbReference type="InterPro" id="IPR046335">
    <property type="entry name" value="LacI/GalR-like_sensor"/>
</dbReference>
<keyword evidence="1" id="KW-0678">Repressor</keyword>
<keyword evidence="4" id="KW-0804">Transcription</keyword>
<protein>
    <submittedName>
        <fullName evidence="6">LacI family transcriptional regulator</fullName>
    </submittedName>
</protein>
<evidence type="ECO:0000256" key="3">
    <source>
        <dbReference type="ARBA" id="ARBA00023125"/>
    </source>
</evidence>
<keyword evidence="7" id="KW-1185">Reference proteome</keyword>
<dbReference type="SUPFAM" id="SSF47413">
    <property type="entry name" value="lambda repressor-like DNA-binding domains"/>
    <property type="match status" value="1"/>
</dbReference>
<dbReference type="GO" id="GO:0000976">
    <property type="term" value="F:transcription cis-regulatory region binding"/>
    <property type="evidence" value="ECO:0007669"/>
    <property type="project" value="TreeGrafter"/>
</dbReference>
<dbReference type="PROSITE" id="PS00356">
    <property type="entry name" value="HTH_LACI_1"/>
    <property type="match status" value="1"/>
</dbReference>
<dbReference type="Pfam" id="PF00532">
    <property type="entry name" value="Peripla_BP_1"/>
    <property type="match status" value="1"/>
</dbReference>
<dbReference type="InterPro" id="IPR028082">
    <property type="entry name" value="Peripla_BP_I"/>
</dbReference>
<dbReference type="Pfam" id="PF00356">
    <property type="entry name" value="LacI"/>
    <property type="match status" value="1"/>
</dbReference>
<comment type="caution">
    <text evidence="6">The sequence shown here is derived from an EMBL/GenBank/DDBJ whole genome shotgun (WGS) entry which is preliminary data.</text>
</comment>
<keyword evidence="3" id="KW-0238">DNA-binding</keyword>
<dbReference type="GO" id="GO:0003700">
    <property type="term" value="F:DNA-binding transcription factor activity"/>
    <property type="evidence" value="ECO:0007669"/>
    <property type="project" value="TreeGrafter"/>
</dbReference>
<dbReference type="InterPro" id="IPR010982">
    <property type="entry name" value="Lambda_DNA-bd_dom_sf"/>
</dbReference>
<dbReference type="PROSITE" id="PS50932">
    <property type="entry name" value="HTH_LACI_2"/>
    <property type="match status" value="1"/>
</dbReference>
<dbReference type="Gene3D" id="3.40.50.2300">
    <property type="match status" value="2"/>
</dbReference>
<evidence type="ECO:0000259" key="5">
    <source>
        <dbReference type="PROSITE" id="PS50932"/>
    </source>
</evidence>
<accession>A0A430FPT0</accession>